<comment type="subcellular location">
    <subcellularLocation>
        <location evidence="1">Membrane</location>
        <topology evidence="1">Multi-pass membrane protein</topology>
    </subcellularLocation>
</comment>
<reference evidence="10" key="1">
    <citation type="submission" date="2021-01" db="EMBL/GenBank/DDBJ databases">
        <title>Description of Breznakiella homolactica.</title>
        <authorList>
            <person name="Song Y."/>
            <person name="Brune A."/>
        </authorList>
    </citation>
    <scope>NUCLEOTIDE SEQUENCE</scope>
    <source>
        <strain evidence="10">RmG30</strain>
    </source>
</reference>
<keyword evidence="3 7" id="KW-0812">Transmembrane</keyword>
<dbReference type="InterPro" id="IPR058533">
    <property type="entry name" value="Cation_efflux_TM"/>
</dbReference>
<evidence type="ECO:0000259" key="9">
    <source>
        <dbReference type="Pfam" id="PF16916"/>
    </source>
</evidence>
<dbReference type="Proteomes" id="UP000595917">
    <property type="component" value="Chromosome"/>
</dbReference>
<feature type="transmembrane region" description="Helical" evidence="7">
    <location>
        <begin position="166"/>
        <end position="199"/>
    </location>
</feature>
<evidence type="ECO:0000256" key="5">
    <source>
        <dbReference type="ARBA" id="ARBA00023136"/>
    </source>
</evidence>
<feature type="region of interest" description="Disordered" evidence="6">
    <location>
        <begin position="297"/>
        <end position="319"/>
    </location>
</feature>
<gene>
    <name evidence="10" type="ORF">JFL75_01085</name>
</gene>
<dbReference type="GO" id="GO:0008324">
    <property type="term" value="F:monoatomic cation transmembrane transporter activity"/>
    <property type="evidence" value="ECO:0007669"/>
    <property type="project" value="InterPro"/>
</dbReference>
<evidence type="ECO:0000313" key="10">
    <source>
        <dbReference type="EMBL" id="QQO09546.1"/>
    </source>
</evidence>
<dbReference type="EMBL" id="CP067089">
    <property type="protein sequence ID" value="QQO09546.1"/>
    <property type="molecule type" value="Genomic_DNA"/>
</dbReference>
<dbReference type="Gene3D" id="1.20.1510.10">
    <property type="entry name" value="Cation efflux protein transmembrane domain"/>
    <property type="match status" value="1"/>
</dbReference>
<feature type="transmembrane region" description="Helical" evidence="7">
    <location>
        <begin position="52"/>
        <end position="70"/>
    </location>
</feature>
<dbReference type="Gene3D" id="3.30.70.1350">
    <property type="entry name" value="Cation efflux protein, cytoplasmic domain"/>
    <property type="match status" value="1"/>
</dbReference>
<feature type="transmembrane region" description="Helical" evidence="7">
    <location>
        <begin position="12"/>
        <end position="32"/>
    </location>
</feature>
<evidence type="ECO:0000313" key="11">
    <source>
        <dbReference type="Proteomes" id="UP000595917"/>
    </source>
</evidence>
<evidence type="ECO:0000256" key="2">
    <source>
        <dbReference type="ARBA" id="ARBA00022448"/>
    </source>
</evidence>
<feature type="domain" description="Cation efflux protein cytoplasmic" evidence="9">
    <location>
        <begin position="221"/>
        <end position="295"/>
    </location>
</feature>
<evidence type="ECO:0000259" key="8">
    <source>
        <dbReference type="Pfam" id="PF01545"/>
    </source>
</evidence>
<organism evidence="10 11">
    <name type="scientific">Breznakiella homolactica</name>
    <dbReference type="NCBI Taxonomy" id="2798577"/>
    <lineage>
        <taxon>Bacteria</taxon>
        <taxon>Pseudomonadati</taxon>
        <taxon>Spirochaetota</taxon>
        <taxon>Spirochaetia</taxon>
        <taxon>Spirochaetales</taxon>
        <taxon>Breznakiellaceae</taxon>
        <taxon>Breznakiella</taxon>
    </lineage>
</organism>
<proteinExistence type="predicted"/>
<feature type="domain" description="Cation efflux protein transmembrane" evidence="8">
    <location>
        <begin position="20"/>
        <end position="214"/>
    </location>
</feature>
<keyword evidence="5 7" id="KW-0472">Membrane</keyword>
<dbReference type="SUPFAM" id="SSF160240">
    <property type="entry name" value="Cation efflux protein cytoplasmic domain-like"/>
    <property type="match status" value="1"/>
</dbReference>
<evidence type="ECO:0000256" key="7">
    <source>
        <dbReference type="SAM" id="Phobius"/>
    </source>
</evidence>
<keyword evidence="2" id="KW-0813">Transport</keyword>
<dbReference type="InterPro" id="IPR002524">
    <property type="entry name" value="Cation_efflux"/>
</dbReference>
<evidence type="ECO:0000256" key="4">
    <source>
        <dbReference type="ARBA" id="ARBA00022989"/>
    </source>
</evidence>
<sequence length="319" mass="33201">MADSADKTTSRAGIIRTAALTALIGNTILAVLKIVVGLSSGSLAVVGDGIDSSIDVLIALMSLLVARIIARPADAGHPWGHGRAETIATVVLSFILFFAGGQLILNAVSSIASGEVPEVPSMPAVVVTVISIAGKLLLAYSQFAFGKKANSAMLKANAKNMASDVIISAGVLVGLGISMLTGIGIIDPIVAILVGFWVIKSAVGIFTEANAELMDGGSGTEPYREVFDAVRTVPGAGNPHRARMRRIAGFWDIDIDIEVNPDLTVREAHGIATKVEDAIKARIEGVYDIMVHVEPAGDSTNSTEEGFGLCEDELRKDGN</sequence>
<dbReference type="SUPFAM" id="SSF161111">
    <property type="entry name" value="Cation efflux protein transmembrane domain-like"/>
    <property type="match status" value="1"/>
</dbReference>
<dbReference type="InterPro" id="IPR050291">
    <property type="entry name" value="CDF_Transporter"/>
</dbReference>
<dbReference type="InterPro" id="IPR027469">
    <property type="entry name" value="Cation_efflux_TMD_sf"/>
</dbReference>
<protein>
    <submittedName>
        <fullName evidence="10">Cation transporter</fullName>
    </submittedName>
</protein>
<feature type="transmembrane region" description="Helical" evidence="7">
    <location>
        <begin position="90"/>
        <end position="112"/>
    </location>
</feature>
<dbReference type="NCBIfam" id="TIGR01297">
    <property type="entry name" value="CDF"/>
    <property type="match status" value="1"/>
</dbReference>
<dbReference type="GO" id="GO:0016020">
    <property type="term" value="C:membrane"/>
    <property type="evidence" value="ECO:0007669"/>
    <property type="project" value="UniProtKB-SubCell"/>
</dbReference>
<dbReference type="AlphaFoldDB" id="A0A7T8BAN4"/>
<evidence type="ECO:0000256" key="1">
    <source>
        <dbReference type="ARBA" id="ARBA00004141"/>
    </source>
</evidence>
<evidence type="ECO:0000256" key="6">
    <source>
        <dbReference type="SAM" id="MobiDB-lite"/>
    </source>
</evidence>
<evidence type="ECO:0000256" key="3">
    <source>
        <dbReference type="ARBA" id="ARBA00022692"/>
    </source>
</evidence>
<dbReference type="InterPro" id="IPR027470">
    <property type="entry name" value="Cation_efflux_CTD"/>
</dbReference>
<dbReference type="Pfam" id="PF01545">
    <property type="entry name" value="Cation_efflux"/>
    <property type="match status" value="1"/>
</dbReference>
<keyword evidence="4 7" id="KW-1133">Transmembrane helix</keyword>
<dbReference type="InterPro" id="IPR036837">
    <property type="entry name" value="Cation_efflux_CTD_sf"/>
</dbReference>
<dbReference type="Pfam" id="PF16916">
    <property type="entry name" value="ZT_dimer"/>
    <property type="match status" value="1"/>
</dbReference>
<dbReference type="KEGG" id="bhc:JFL75_01085"/>
<dbReference type="PANTHER" id="PTHR43840:SF50">
    <property type="entry name" value="MANGANESE EFFLUX SYSTEM PROTEIN MNES"/>
    <property type="match status" value="1"/>
</dbReference>
<dbReference type="PANTHER" id="PTHR43840">
    <property type="entry name" value="MITOCHONDRIAL METAL TRANSPORTER 1-RELATED"/>
    <property type="match status" value="1"/>
</dbReference>
<keyword evidence="11" id="KW-1185">Reference proteome</keyword>
<dbReference type="RefSeq" id="WP_215626849.1">
    <property type="nucleotide sequence ID" value="NZ_CP067089.2"/>
</dbReference>
<accession>A0A7T8BAN4</accession>
<name>A0A7T8BAN4_9SPIR</name>
<feature type="transmembrane region" description="Helical" evidence="7">
    <location>
        <begin position="124"/>
        <end position="145"/>
    </location>
</feature>